<evidence type="ECO:0000256" key="1">
    <source>
        <dbReference type="SAM" id="MobiDB-lite"/>
    </source>
</evidence>
<protein>
    <submittedName>
        <fullName evidence="2">Uncharacterized protein</fullName>
    </submittedName>
</protein>
<dbReference type="InterPro" id="IPR011993">
    <property type="entry name" value="PH-like_dom_sf"/>
</dbReference>
<proteinExistence type="predicted"/>
<accession>A0A9N7UX23</accession>
<evidence type="ECO:0000313" key="3">
    <source>
        <dbReference type="Proteomes" id="UP001153269"/>
    </source>
</evidence>
<feature type="compositionally biased region" description="Low complexity" evidence="1">
    <location>
        <begin position="57"/>
        <end position="69"/>
    </location>
</feature>
<comment type="caution">
    <text evidence="2">The sequence shown here is derived from an EMBL/GenBank/DDBJ whole genome shotgun (WGS) entry which is preliminary data.</text>
</comment>
<sequence>MSTSQKPSRQKSLHAAATWALSTPPPPAPTTSGLHVRHATRLTDGLSDGGRRRRGWESSSSGAAPGLSGALCGSTLLQKKDRDRKWSVDMREIRELRLGKGSRDFERYPEEARKLDSAHCFIVLYGLEFRLRTLSVAAFVRRKVNMWVTGRDWLMIDTQRAPAPQQVDSITVKDVKTLLLQVNYRVPNMRFLKDKLQEVEARSDLSYPNFAQLYRTLMFDRQRSIMSSSGAFLPSGEYPLLHSPTHRHAFLLLFICSINSS</sequence>
<dbReference type="Proteomes" id="UP001153269">
    <property type="component" value="Unassembled WGS sequence"/>
</dbReference>
<evidence type="ECO:0000313" key="2">
    <source>
        <dbReference type="EMBL" id="CAB1437985.1"/>
    </source>
</evidence>
<organism evidence="2 3">
    <name type="scientific">Pleuronectes platessa</name>
    <name type="common">European plaice</name>
    <dbReference type="NCBI Taxonomy" id="8262"/>
    <lineage>
        <taxon>Eukaryota</taxon>
        <taxon>Metazoa</taxon>
        <taxon>Chordata</taxon>
        <taxon>Craniata</taxon>
        <taxon>Vertebrata</taxon>
        <taxon>Euteleostomi</taxon>
        <taxon>Actinopterygii</taxon>
        <taxon>Neopterygii</taxon>
        <taxon>Teleostei</taxon>
        <taxon>Neoteleostei</taxon>
        <taxon>Acanthomorphata</taxon>
        <taxon>Carangaria</taxon>
        <taxon>Pleuronectiformes</taxon>
        <taxon>Pleuronectoidei</taxon>
        <taxon>Pleuronectidae</taxon>
        <taxon>Pleuronectes</taxon>
    </lineage>
</organism>
<name>A0A9N7UX23_PLEPL</name>
<dbReference type="Gene3D" id="2.30.29.30">
    <property type="entry name" value="Pleckstrin-homology domain (PH domain)/Phosphotyrosine-binding domain (PTB)"/>
    <property type="match status" value="1"/>
</dbReference>
<dbReference type="SUPFAM" id="SSF50729">
    <property type="entry name" value="PH domain-like"/>
    <property type="match status" value="1"/>
</dbReference>
<keyword evidence="3" id="KW-1185">Reference proteome</keyword>
<reference evidence="2" key="1">
    <citation type="submission" date="2020-03" db="EMBL/GenBank/DDBJ databases">
        <authorList>
            <person name="Weist P."/>
        </authorList>
    </citation>
    <scope>NUCLEOTIDE SEQUENCE</scope>
</reference>
<dbReference type="EMBL" id="CADEAL010002095">
    <property type="protein sequence ID" value="CAB1437985.1"/>
    <property type="molecule type" value="Genomic_DNA"/>
</dbReference>
<gene>
    <name evidence="2" type="ORF">PLEPLA_LOCUS25957</name>
</gene>
<feature type="region of interest" description="Disordered" evidence="1">
    <location>
        <begin position="1"/>
        <end position="69"/>
    </location>
</feature>
<dbReference type="AlphaFoldDB" id="A0A9N7UX23"/>